<dbReference type="Proteomes" id="UP000018482">
    <property type="component" value="Unassembled WGS sequence"/>
</dbReference>
<proteinExistence type="predicted"/>
<reference evidence="1 2" key="1">
    <citation type="submission" date="2013-05" db="EMBL/GenBank/DDBJ databases">
        <authorList>
            <person name="Richards V.P."/>
            <person name="Durkin S.A.S."/>
            <person name="Kim M."/>
            <person name="Pavinski Bitar P.D."/>
            <person name="Stanhope M.J."/>
            <person name="Town C.D."/>
            <person name="Venter J.C."/>
        </authorList>
    </citation>
    <scope>NUCLEOTIDE SEQUENCE [LARGE SCALE GENOMIC DNA]</scope>
    <source>
        <strain evidence="1 2">LMG 14747</strain>
    </source>
</reference>
<gene>
    <name evidence="1" type="ORF">SAG0136_00625</name>
</gene>
<dbReference type="AlphaFoldDB" id="V6Z2G4"/>
<dbReference type="EMBL" id="ANQC01000008">
    <property type="protein sequence ID" value="ESV53789.1"/>
    <property type="molecule type" value="Genomic_DNA"/>
</dbReference>
<name>V6Z2G4_STRAG</name>
<comment type="caution">
    <text evidence="1">The sequence shown here is derived from an EMBL/GenBank/DDBJ whole genome shotgun (WGS) entry which is preliminary data.</text>
</comment>
<organism evidence="1 2">
    <name type="scientific">Streptococcus agalactiae LMG 14747</name>
    <dbReference type="NCBI Taxonomy" id="1154860"/>
    <lineage>
        <taxon>Bacteria</taxon>
        <taxon>Bacillati</taxon>
        <taxon>Bacillota</taxon>
        <taxon>Bacilli</taxon>
        <taxon>Lactobacillales</taxon>
        <taxon>Streptococcaceae</taxon>
        <taxon>Streptococcus</taxon>
    </lineage>
</organism>
<evidence type="ECO:0000313" key="1">
    <source>
        <dbReference type="EMBL" id="ESV53789.1"/>
    </source>
</evidence>
<sequence>MFLVFFFIKEEVKTIDKLTRRQEKFLNAILINGNISQVSQELGSGLMSNK</sequence>
<evidence type="ECO:0000313" key="2">
    <source>
        <dbReference type="Proteomes" id="UP000018482"/>
    </source>
</evidence>
<accession>V6Z2G4</accession>
<protein>
    <submittedName>
        <fullName evidence="1">Uncharacterized protein</fullName>
    </submittedName>
</protein>